<dbReference type="PANTHER" id="PTHR16255:SF1">
    <property type="entry name" value="REQUIRED FOR MEIOTIC NUCLEAR DIVISION PROTEIN 1 HOMOLOG"/>
    <property type="match status" value="1"/>
</dbReference>
<accession>A0A1Y1S866</accession>
<feature type="domain" description="DUF155" evidence="3">
    <location>
        <begin position="104"/>
        <end position="273"/>
    </location>
</feature>
<dbReference type="Proteomes" id="UP000192639">
    <property type="component" value="Unassembled WGS sequence"/>
</dbReference>
<dbReference type="VEuPathDB" id="MicrosporidiaDB:ECANGB1_245"/>
<dbReference type="PANTHER" id="PTHR16255">
    <property type="entry name" value="REQUIRED FOR MEIOTIC NUCLEAR DIVISION PROTEIN 1 HOMOLOG"/>
    <property type="match status" value="1"/>
</dbReference>
<dbReference type="Pfam" id="PF02582">
    <property type="entry name" value="DUF155"/>
    <property type="match status" value="1"/>
</dbReference>
<keyword evidence="2" id="KW-0812">Transmembrane</keyword>
<reference evidence="4 5" key="1">
    <citation type="journal article" date="2017" name="Environ. Microbiol.">
        <title>Decay of the glycolytic pathway and adaptation to intranuclear parasitism within Enterocytozoonidae microsporidia.</title>
        <authorList>
            <person name="Wiredu Boakye D."/>
            <person name="Jaroenlak P."/>
            <person name="Prachumwat A."/>
            <person name="Williams T.A."/>
            <person name="Bateman K.S."/>
            <person name="Itsathitphaisarn O."/>
            <person name="Sritunyalucksana K."/>
            <person name="Paszkiewicz K.H."/>
            <person name="Moore K.A."/>
            <person name="Stentiford G.D."/>
            <person name="Williams B.A."/>
        </authorList>
    </citation>
    <scope>NUCLEOTIDE SEQUENCE [LARGE SCALE GENOMIC DNA]</scope>
    <source>
        <strain evidence="4 5">GB1</strain>
    </source>
</reference>
<keyword evidence="5" id="KW-1185">Reference proteome</keyword>
<keyword evidence="2" id="KW-0472">Membrane</keyword>
<protein>
    <submittedName>
        <fullName evidence="4">RMD1</fullName>
    </submittedName>
</protein>
<gene>
    <name evidence="4" type="primary">RMD1</name>
    <name evidence="4" type="ORF">ECANGB1_245</name>
</gene>
<comment type="similarity">
    <text evidence="1">Belongs to the RMD1/sif2 family.</text>
</comment>
<dbReference type="EMBL" id="LWDP01000012">
    <property type="protein sequence ID" value="ORD94670.1"/>
    <property type="molecule type" value="Genomic_DNA"/>
</dbReference>
<dbReference type="InterPro" id="IPR003734">
    <property type="entry name" value="DUF155"/>
</dbReference>
<comment type="caution">
    <text evidence="4">The sequence shown here is derived from an EMBL/GenBank/DDBJ whole genome shotgun (WGS) entry which is preliminary data.</text>
</comment>
<dbReference type="InterPro" id="IPR051624">
    <property type="entry name" value="RMD1/Sad1-interacting"/>
</dbReference>
<name>A0A1Y1S866_9MICR</name>
<dbReference type="OrthoDB" id="18302at2759"/>
<dbReference type="GO" id="GO:0005739">
    <property type="term" value="C:mitochondrion"/>
    <property type="evidence" value="ECO:0007669"/>
    <property type="project" value="UniProtKB-ARBA"/>
</dbReference>
<evidence type="ECO:0000313" key="4">
    <source>
        <dbReference type="EMBL" id="ORD94670.1"/>
    </source>
</evidence>
<organism evidence="4 5">
    <name type="scientific">Enterospora canceri</name>
    <dbReference type="NCBI Taxonomy" id="1081671"/>
    <lineage>
        <taxon>Eukaryota</taxon>
        <taxon>Fungi</taxon>
        <taxon>Fungi incertae sedis</taxon>
        <taxon>Microsporidia</taxon>
        <taxon>Enterocytozoonidae</taxon>
        <taxon>Enterospora</taxon>
    </lineage>
</organism>
<evidence type="ECO:0000313" key="5">
    <source>
        <dbReference type="Proteomes" id="UP000192639"/>
    </source>
</evidence>
<evidence type="ECO:0000256" key="2">
    <source>
        <dbReference type="SAM" id="Phobius"/>
    </source>
</evidence>
<proteinExistence type="inferred from homology"/>
<sequence>MTNSDRNTQRINLADLEHTSNPGRKASRIELRLLRDAYSLTRNEETKAESTYPDISLKRVTAYCTADSYDLKGLYRFFKQSKKSEKVLMFFGECLYVRCDECDIYFLDYGVVVSWGLEENQEQSLLNVTRTFEKTPYEYKSVETESFLYGVSDVSKIGNDKIYIKDDNFTTKMVLSTAIAQSVKLDYFEELVEYTIEMVKDLPEEVEKEGNIGRTRNELFKIMGKLHKLSFDLNLASNILDEPDLIWHFESYSPMYETCLRYLDIKSRTDLLNKRCTIIHGILDILNSNITTHNSETLEKRMSYILQVSAGLGGLQCILLGLMVYFLSKK</sequence>
<evidence type="ECO:0000256" key="1">
    <source>
        <dbReference type="ARBA" id="ARBA00008306"/>
    </source>
</evidence>
<dbReference type="AlphaFoldDB" id="A0A1Y1S866"/>
<keyword evidence="2" id="KW-1133">Transmembrane helix</keyword>
<evidence type="ECO:0000259" key="3">
    <source>
        <dbReference type="Pfam" id="PF02582"/>
    </source>
</evidence>
<feature type="transmembrane region" description="Helical" evidence="2">
    <location>
        <begin position="304"/>
        <end position="327"/>
    </location>
</feature>